<gene>
    <name evidence="2" type="ORF">METZ01_LOCUS25258</name>
</gene>
<reference evidence="2" key="1">
    <citation type="submission" date="2018-05" db="EMBL/GenBank/DDBJ databases">
        <authorList>
            <person name="Lanie J.A."/>
            <person name="Ng W.-L."/>
            <person name="Kazmierczak K.M."/>
            <person name="Andrzejewski T.M."/>
            <person name="Davidsen T.M."/>
            <person name="Wayne K.J."/>
            <person name="Tettelin H."/>
            <person name="Glass J.I."/>
            <person name="Rusch D."/>
            <person name="Podicherti R."/>
            <person name="Tsui H.-C.T."/>
            <person name="Winkler M.E."/>
        </authorList>
    </citation>
    <scope>NUCLEOTIDE SEQUENCE</scope>
</reference>
<feature type="region of interest" description="Disordered" evidence="1">
    <location>
        <begin position="1"/>
        <end position="21"/>
    </location>
</feature>
<name>A0A381Q0K8_9ZZZZ</name>
<accession>A0A381Q0K8</accession>
<dbReference type="AlphaFoldDB" id="A0A381Q0K8"/>
<organism evidence="2">
    <name type="scientific">marine metagenome</name>
    <dbReference type="NCBI Taxonomy" id="408172"/>
    <lineage>
        <taxon>unclassified sequences</taxon>
        <taxon>metagenomes</taxon>
        <taxon>ecological metagenomes</taxon>
    </lineage>
</organism>
<sequence length="74" mass="8229">VASTSDLVRDRGTYDSGADNDDVNMGVLRGLHSVSLAHKFATSHQWPYNPLLRRNTYPINSSFGRLATTRNIHS</sequence>
<dbReference type="EMBL" id="UINC01001150">
    <property type="protein sequence ID" value="SUZ72404.1"/>
    <property type="molecule type" value="Genomic_DNA"/>
</dbReference>
<protein>
    <submittedName>
        <fullName evidence="2">Uncharacterized protein</fullName>
    </submittedName>
</protein>
<evidence type="ECO:0000256" key="1">
    <source>
        <dbReference type="SAM" id="MobiDB-lite"/>
    </source>
</evidence>
<feature type="non-terminal residue" evidence="2">
    <location>
        <position position="1"/>
    </location>
</feature>
<proteinExistence type="predicted"/>
<evidence type="ECO:0000313" key="2">
    <source>
        <dbReference type="EMBL" id="SUZ72404.1"/>
    </source>
</evidence>